<proteinExistence type="predicted"/>
<keyword evidence="1" id="KW-0732">Signal</keyword>
<evidence type="ECO:0000313" key="3">
    <source>
        <dbReference type="Proteomes" id="UP000070371"/>
    </source>
</evidence>
<dbReference type="RefSeq" id="WP_039002051.1">
    <property type="nucleotide sequence ID" value="NZ_CP014327.1"/>
</dbReference>
<name>A0A126V3X6_9RHOB</name>
<evidence type="ECO:0000313" key="2">
    <source>
        <dbReference type="EMBL" id="AML52389.1"/>
    </source>
</evidence>
<dbReference type="AlphaFoldDB" id="A0A126V3X6"/>
<dbReference type="OrthoDB" id="7855653at2"/>
<accession>A0A126V3X6</accession>
<evidence type="ECO:0000256" key="1">
    <source>
        <dbReference type="SAM" id="SignalP"/>
    </source>
</evidence>
<reference evidence="2 3" key="1">
    <citation type="submission" date="2016-02" db="EMBL/GenBank/DDBJ databases">
        <title>Complete genome sequence of Halocynthiibacter arcticus PAMC 20958t from arctic marine sediment.</title>
        <authorList>
            <person name="Lee Y.M."/>
            <person name="Baek K."/>
            <person name="Lee H.K."/>
            <person name="Shin S.C."/>
        </authorList>
    </citation>
    <scope>NUCLEOTIDE SEQUENCE [LARGE SCALE GENOMIC DNA]</scope>
    <source>
        <strain evidence="2">PAMC 20958</strain>
    </source>
</reference>
<feature type="chain" id="PRO_5007443263" description="Tetratricopeptide repeat protein" evidence="1">
    <location>
        <begin position="23"/>
        <end position="234"/>
    </location>
</feature>
<sequence>MRHKFTAIALFAALVSSQTAWAGEAFEERVDCPIGGIKTEIVSTFSCSYEQEFTMSLSQLSTCDFITHLPVCKTADFPIYKNFLLSEIPKLKAMVKTDWYKKSQKDSRYLRAYLVEKELGTLSEAEMFTLLQQGHIYDSARSYGNAKYYAAYREAANAFRNVATNEEKQYIYLTAAFARIRSGEPETAQELLDAAAKYKTPGDPRLTKYATLVEACIKKPNAKKCQPNYTFDLD</sequence>
<protein>
    <recommendedName>
        <fullName evidence="4">Tetratricopeptide repeat protein</fullName>
    </recommendedName>
</protein>
<dbReference type="Proteomes" id="UP000070371">
    <property type="component" value="Chromosome"/>
</dbReference>
<feature type="signal peptide" evidence="1">
    <location>
        <begin position="1"/>
        <end position="22"/>
    </location>
</feature>
<dbReference type="STRING" id="1579316.RC74_14875"/>
<dbReference type="EMBL" id="CP014327">
    <property type="protein sequence ID" value="AML52389.1"/>
    <property type="molecule type" value="Genomic_DNA"/>
</dbReference>
<keyword evidence="3" id="KW-1185">Reference proteome</keyword>
<gene>
    <name evidence="2" type="ORF">RC74_14875</name>
</gene>
<dbReference type="KEGG" id="hat:RC74_14875"/>
<organism evidence="2 3">
    <name type="scientific">Falsihalocynthiibacter arcticus</name>
    <dbReference type="NCBI Taxonomy" id="1579316"/>
    <lineage>
        <taxon>Bacteria</taxon>
        <taxon>Pseudomonadati</taxon>
        <taxon>Pseudomonadota</taxon>
        <taxon>Alphaproteobacteria</taxon>
        <taxon>Rhodobacterales</taxon>
        <taxon>Roseobacteraceae</taxon>
        <taxon>Falsihalocynthiibacter</taxon>
    </lineage>
</organism>
<evidence type="ECO:0008006" key="4">
    <source>
        <dbReference type="Google" id="ProtNLM"/>
    </source>
</evidence>